<proteinExistence type="predicted"/>
<reference evidence="2 3" key="1">
    <citation type="submission" date="2019-06" db="EMBL/GenBank/DDBJ databases">
        <title>Draft genome sequence of Miniimonas arenae KCTC 19750T isolated from sea sand.</title>
        <authorList>
            <person name="Park S.-J."/>
        </authorList>
    </citation>
    <scope>NUCLEOTIDE SEQUENCE [LARGE SCALE GENOMIC DNA]</scope>
    <source>
        <strain evidence="2 3">KCTC 19750</strain>
    </source>
</reference>
<comment type="caution">
    <text evidence="2">The sequence shown here is derived from an EMBL/GenBank/DDBJ whole genome shotgun (WGS) entry which is preliminary data.</text>
</comment>
<dbReference type="RefSeq" id="WP_108717731.1">
    <property type="nucleotide sequence ID" value="NZ_VENP01000096.1"/>
</dbReference>
<keyword evidence="3" id="KW-1185">Reference proteome</keyword>
<dbReference type="InterPro" id="IPR025375">
    <property type="entry name" value="DUF4365"/>
</dbReference>
<protein>
    <submittedName>
        <fullName evidence="2">DUF4365 domain-containing protein</fullName>
    </submittedName>
</protein>
<dbReference type="Pfam" id="PF14280">
    <property type="entry name" value="DUF4365"/>
    <property type="match status" value="1"/>
</dbReference>
<evidence type="ECO:0000313" key="2">
    <source>
        <dbReference type="EMBL" id="TNU72852.1"/>
    </source>
</evidence>
<gene>
    <name evidence="2" type="ORF">FH969_14520</name>
</gene>
<accession>A0A5C5BA12</accession>
<name>A0A5C5BA12_9MICO</name>
<evidence type="ECO:0000259" key="1">
    <source>
        <dbReference type="Pfam" id="PF14280"/>
    </source>
</evidence>
<dbReference type="Proteomes" id="UP000313849">
    <property type="component" value="Unassembled WGS sequence"/>
</dbReference>
<evidence type="ECO:0000313" key="3">
    <source>
        <dbReference type="Proteomes" id="UP000313849"/>
    </source>
</evidence>
<feature type="domain" description="DUF4365" evidence="1">
    <location>
        <begin position="16"/>
        <end position="136"/>
    </location>
</feature>
<organism evidence="2 3">
    <name type="scientific">Miniimonas arenae</name>
    <dbReference type="NCBI Taxonomy" id="676201"/>
    <lineage>
        <taxon>Bacteria</taxon>
        <taxon>Bacillati</taxon>
        <taxon>Actinomycetota</taxon>
        <taxon>Actinomycetes</taxon>
        <taxon>Micrococcales</taxon>
        <taxon>Beutenbergiaceae</taxon>
        <taxon>Miniimonas</taxon>
    </lineage>
</organism>
<dbReference type="OrthoDB" id="789223at2"/>
<dbReference type="AlphaFoldDB" id="A0A5C5BA12"/>
<dbReference type="EMBL" id="VENP01000096">
    <property type="protein sequence ID" value="TNU72852.1"/>
    <property type="molecule type" value="Genomic_DNA"/>
</dbReference>
<sequence length="440" mass="49784">MAAGKKLSDSELIGDAGIALIHRRVNTMGHAWRQLGLDAGIDGSIELRDHTTGEVSNRHILVQSKASNRPFPGETADRFHYICDERDLEYWLKSDQPVLLICSHPESDGAWWVHVQSYFADASRRADRRVDFDKRTMALEGNLTERLFAVADPQGRAHTPAPAHKHETLESNLLLSRPPAQVYSYATTATKPRDVYDAQRAENLGMRHDFVLKGGLLHTLRIVDETGLGVTVRGEPEVRQIADLAAGTLDDERLAVQLLNRSLRDDLSDDCDYSRERGLLYVRATDDLSDRKWNTGGSNWRAVFKAYRSKKDPGKVSYYRHAAFSWKFLPIDGEWYCALTPDYYFTYDGRHESHFAADLLKKIKSFDRHQAVRQETRMWASILRGEVTLLHEPKPKILEFGQLASFGVDRGIDDASWKQATEAAPMVLTHPEAALFEVPA</sequence>